<dbReference type="PANTHER" id="PTHR42683">
    <property type="entry name" value="ALDEHYDE REDUCTASE"/>
    <property type="match status" value="1"/>
</dbReference>
<keyword evidence="4" id="KW-0560">Oxidoreductase</keyword>
<dbReference type="InterPro" id="IPR011032">
    <property type="entry name" value="GroES-like_sf"/>
</dbReference>
<dbReference type="eggNOG" id="KOG0023">
    <property type="taxonomic scope" value="Eukaryota"/>
</dbReference>
<accession>A0A0W0GC13</accession>
<dbReference type="InterPro" id="IPR013154">
    <property type="entry name" value="ADH-like_N"/>
</dbReference>
<comment type="cofactor">
    <cofactor evidence="1 5">
        <name>Zn(2+)</name>
        <dbReference type="ChEBI" id="CHEBI:29105"/>
    </cofactor>
</comment>
<evidence type="ECO:0000259" key="6">
    <source>
        <dbReference type="SMART" id="SM00829"/>
    </source>
</evidence>
<dbReference type="GO" id="GO:0016616">
    <property type="term" value="F:oxidoreductase activity, acting on the CH-OH group of donors, NAD or NADP as acceptor"/>
    <property type="evidence" value="ECO:0007669"/>
    <property type="project" value="InterPro"/>
</dbReference>
<dbReference type="InterPro" id="IPR047109">
    <property type="entry name" value="CAD-like"/>
</dbReference>
<evidence type="ECO:0000313" key="8">
    <source>
        <dbReference type="Proteomes" id="UP000054988"/>
    </source>
</evidence>
<evidence type="ECO:0000256" key="4">
    <source>
        <dbReference type="ARBA" id="ARBA00023002"/>
    </source>
</evidence>
<evidence type="ECO:0000256" key="1">
    <source>
        <dbReference type="ARBA" id="ARBA00001947"/>
    </source>
</evidence>
<dbReference type="Gene3D" id="3.40.50.720">
    <property type="entry name" value="NAD(P)-binding Rossmann-like Domain"/>
    <property type="match status" value="1"/>
</dbReference>
<dbReference type="GO" id="GO:0008270">
    <property type="term" value="F:zinc ion binding"/>
    <property type="evidence" value="ECO:0007669"/>
    <property type="project" value="InterPro"/>
</dbReference>
<reference evidence="7 8" key="1">
    <citation type="submission" date="2015-12" db="EMBL/GenBank/DDBJ databases">
        <title>Draft genome sequence of Moniliophthora roreri, the causal agent of frosty pod rot of cacao.</title>
        <authorList>
            <person name="Aime M.C."/>
            <person name="Diaz-Valderrama J.R."/>
            <person name="Kijpornyongpan T."/>
            <person name="Phillips-Mora W."/>
        </authorList>
    </citation>
    <scope>NUCLEOTIDE SEQUENCE [LARGE SCALE GENOMIC DNA]</scope>
    <source>
        <strain evidence="7 8">MCA 2952</strain>
    </source>
</reference>
<comment type="similarity">
    <text evidence="5">Belongs to the zinc-containing alcohol dehydrogenase family.</text>
</comment>
<dbReference type="SUPFAM" id="SSF51735">
    <property type="entry name" value="NAD(P)-binding Rossmann-fold domains"/>
    <property type="match status" value="1"/>
</dbReference>
<evidence type="ECO:0000256" key="2">
    <source>
        <dbReference type="ARBA" id="ARBA00022723"/>
    </source>
</evidence>
<gene>
    <name evidence="7" type="ORF">WG66_1342</name>
</gene>
<organism evidence="7 8">
    <name type="scientific">Moniliophthora roreri</name>
    <name type="common">Frosty pod rot fungus</name>
    <name type="synonym">Monilia roreri</name>
    <dbReference type="NCBI Taxonomy" id="221103"/>
    <lineage>
        <taxon>Eukaryota</taxon>
        <taxon>Fungi</taxon>
        <taxon>Dikarya</taxon>
        <taxon>Basidiomycota</taxon>
        <taxon>Agaricomycotina</taxon>
        <taxon>Agaricomycetes</taxon>
        <taxon>Agaricomycetidae</taxon>
        <taxon>Agaricales</taxon>
        <taxon>Marasmiineae</taxon>
        <taxon>Marasmiaceae</taxon>
        <taxon>Moniliophthora</taxon>
    </lineage>
</organism>
<keyword evidence="2 5" id="KW-0479">Metal-binding</keyword>
<dbReference type="EMBL" id="LATX01000498">
    <property type="protein sequence ID" value="KTB46095.1"/>
    <property type="molecule type" value="Genomic_DNA"/>
</dbReference>
<dbReference type="AlphaFoldDB" id="A0A0W0GC13"/>
<protein>
    <recommendedName>
        <fullName evidence="6">Enoyl reductase (ER) domain-containing protein</fullName>
    </recommendedName>
</protein>
<dbReference type="InterPro" id="IPR036291">
    <property type="entry name" value="NAD(P)-bd_dom_sf"/>
</dbReference>
<comment type="caution">
    <text evidence="7">The sequence shown here is derived from an EMBL/GenBank/DDBJ whole genome shotgun (WGS) entry which is preliminary data.</text>
</comment>
<proteinExistence type="inferred from homology"/>
<evidence type="ECO:0000256" key="5">
    <source>
        <dbReference type="RuleBase" id="RU361277"/>
    </source>
</evidence>
<dbReference type="InterPro" id="IPR020843">
    <property type="entry name" value="ER"/>
</dbReference>
<dbReference type="Gene3D" id="3.90.180.10">
    <property type="entry name" value="Medium-chain alcohol dehydrogenases, catalytic domain"/>
    <property type="match status" value="1"/>
</dbReference>
<evidence type="ECO:0000256" key="3">
    <source>
        <dbReference type="ARBA" id="ARBA00022833"/>
    </source>
</evidence>
<dbReference type="Pfam" id="PF08240">
    <property type="entry name" value="ADH_N"/>
    <property type="match status" value="1"/>
</dbReference>
<sequence length="444" mass="49083">MSRGGMDRLRGFGDASPAFLIAGHPHLYPNTMRHRDGENILQFPFLEQHFQFLSMPILHPCLFIEQYKSGRIINVSFTPFHYPKMVYQGTTFKGSVSGRVVKSSFTKDGLKPDEVVIKVTHSGLCGTDLHFLKEDMVLGHEGIGEVVEVGPACTKVKVGDRVGWGYPHSSCAQCDQCLSGNDQWCRYAKIFGEADLDQGSFSNLAIWKEQWLFVIPSGLKSEHAAPLMCGGATVFQPLIEHVKPIDRVGIVGIGGLGHLAIIFAAKMGCDVVVFSSTETKREEAMQLGASEFYATKGVTDYSDLGLKKLLNHLLITTSVSSELGLYRPLLDIQAKIFPLTVADGDLVAPYAPTIFYGFQIIGSKLASRYYQWVIRISFGVPYILSIFQSTKMLEFAARNKVYPIIELFAMNEEGANAAVKKLQEGTMRYRGVLTWDLSGNQSGL</sequence>
<keyword evidence="3 5" id="KW-0862">Zinc</keyword>
<evidence type="ECO:0000313" key="7">
    <source>
        <dbReference type="EMBL" id="KTB46095.1"/>
    </source>
</evidence>
<dbReference type="InterPro" id="IPR002328">
    <property type="entry name" value="ADH_Zn_CS"/>
</dbReference>
<dbReference type="Pfam" id="PF00107">
    <property type="entry name" value="ADH_zinc_N"/>
    <property type="match status" value="1"/>
</dbReference>
<dbReference type="SMART" id="SM00829">
    <property type="entry name" value="PKS_ER"/>
    <property type="match status" value="1"/>
</dbReference>
<dbReference type="PROSITE" id="PS00059">
    <property type="entry name" value="ADH_ZINC"/>
    <property type="match status" value="1"/>
</dbReference>
<dbReference type="CDD" id="cd05283">
    <property type="entry name" value="CAD1"/>
    <property type="match status" value="1"/>
</dbReference>
<dbReference type="Proteomes" id="UP000054988">
    <property type="component" value="Unassembled WGS sequence"/>
</dbReference>
<feature type="domain" description="Enoyl reductase (ER)" evidence="6">
    <location>
        <begin position="94"/>
        <end position="365"/>
    </location>
</feature>
<name>A0A0W0GC13_MONRR</name>
<dbReference type="SUPFAM" id="SSF50129">
    <property type="entry name" value="GroES-like"/>
    <property type="match status" value="1"/>
</dbReference>
<dbReference type="InterPro" id="IPR013149">
    <property type="entry name" value="ADH-like_C"/>
</dbReference>